<evidence type="ECO:0000313" key="2">
    <source>
        <dbReference type="EMBL" id="MBD7962754.1"/>
    </source>
</evidence>
<dbReference type="PANTHER" id="PTHR12110:SF21">
    <property type="entry name" value="XYLOSE ISOMERASE-LIKE TIM BARREL DOMAIN-CONTAINING PROTEIN"/>
    <property type="match status" value="1"/>
</dbReference>
<feature type="domain" description="Xylose isomerase-like TIM barrel" evidence="1">
    <location>
        <begin position="48"/>
        <end position="261"/>
    </location>
</feature>
<dbReference type="InterPro" id="IPR050312">
    <property type="entry name" value="IolE/XylAMocC-like"/>
</dbReference>
<dbReference type="GO" id="GO:0016853">
    <property type="term" value="F:isomerase activity"/>
    <property type="evidence" value="ECO:0007669"/>
    <property type="project" value="UniProtKB-KW"/>
</dbReference>
<organism evidence="2 3">
    <name type="scientific">Fictibacillus norfolkensis</name>
    <dbReference type="NCBI Taxonomy" id="2762233"/>
    <lineage>
        <taxon>Bacteria</taxon>
        <taxon>Bacillati</taxon>
        <taxon>Bacillota</taxon>
        <taxon>Bacilli</taxon>
        <taxon>Bacillales</taxon>
        <taxon>Fictibacillaceae</taxon>
        <taxon>Fictibacillus</taxon>
    </lineage>
</organism>
<name>A0ABR8SGY1_9BACL</name>
<evidence type="ECO:0000313" key="3">
    <source>
        <dbReference type="Proteomes" id="UP000603641"/>
    </source>
</evidence>
<comment type="caution">
    <text evidence="2">The sequence shown here is derived from an EMBL/GenBank/DDBJ whole genome shotgun (WGS) entry which is preliminary data.</text>
</comment>
<keyword evidence="2" id="KW-0413">Isomerase</keyword>
<gene>
    <name evidence="2" type="ORF">H9648_01720</name>
</gene>
<keyword evidence="3" id="KW-1185">Reference proteome</keyword>
<dbReference type="RefSeq" id="WP_191752056.1">
    <property type="nucleotide sequence ID" value="NZ_JACSQM010000001.1"/>
</dbReference>
<dbReference type="Proteomes" id="UP000603641">
    <property type="component" value="Unassembled WGS sequence"/>
</dbReference>
<dbReference type="Pfam" id="PF01261">
    <property type="entry name" value="AP_endonuc_2"/>
    <property type="match status" value="1"/>
</dbReference>
<dbReference type="InterPro" id="IPR013022">
    <property type="entry name" value="Xyl_isomerase-like_TIM-brl"/>
</dbReference>
<dbReference type="Gene3D" id="3.20.20.150">
    <property type="entry name" value="Divalent-metal-dependent TIM barrel enzymes"/>
    <property type="match status" value="1"/>
</dbReference>
<dbReference type="InterPro" id="IPR036237">
    <property type="entry name" value="Xyl_isomerase-like_sf"/>
</dbReference>
<proteinExistence type="predicted"/>
<dbReference type="SUPFAM" id="SSF51658">
    <property type="entry name" value="Xylose isomerase-like"/>
    <property type="match status" value="1"/>
</dbReference>
<dbReference type="PANTHER" id="PTHR12110">
    <property type="entry name" value="HYDROXYPYRUVATE ISOMERASE"/>
    <property type="match status" value="1"/>
</dbReference>
<accession>A0ABR8SGY1</accession>
<protein>
    <submittedName>
        <fullName evidence="2">Sugar phosphate isomerase/epimerase</fullName>
    </submittedName>
</protein>
<reference evidence="2 3" key="1">
    <citation type="submission" date="2020-08" db="EMBL/GenBank/DDBJ databases">
        <title>A Genomic Blueprint of the Chicken Gut Microbiome.</title>
        <authorList>
            <person name="Gilroy R."/>
            <person name="Ravi A."/>
            <person name="Getino M."/>
            <person name="Pursley I."/>
            <person name="Horton D.L."/>
            <person name="Alikhan N.-F."/>
            <person name="Baker D."/>
            <person name="Gharbi K."/>
            <person name="Hall N."/>
            <person name="Watson M."/>
            <person name="Adriaenssens E.M."/>
            <person name="Foster-Nyarko E."/>
            <person name="Jarju S."/>
            <person name="Secka A."/>
            <person name="Antonio M."/>
            <person name="Oren A."/>
            <person name="Chaudhuri R."/>
            <person name="La Ragione R.M."/>
            <person name="Hildebrand F."/>
            <person name="Pallen M.J."/>
        </authorList>
    </citation>
    <scope>NUCLEOTIDE SEQUENCE [LARGE SCALE GENOMIC DNA]</scope>
    <source>
        <strain evidence="2 3">Sa2CUA10</strain>
    </source>
</reference>
<evidence type="ECO:0000259" key="1">
    <source>
        <dbReference type="Pfam" id="PF01261"/>
    </source>
</evidence>
<sequence length="274" mass="31669">MKVNLCTISFRHVLASIENIVEFAIKEDFYGIELWGVHAKALSCTKFLDNPRVRITMISDYIDLIDPTLMIEKCQELINLCHRFNCNKVRIFAGDKARDELSHEEEVKILANIHWLCQRMDSEQILLVVETHPGTWADSLPATLELIERVDHHNLYINLDVLHVWEAGDSPSEALTMLDDRIVNVHLKNITHHEHLHVFSPLNVYSPSGNRIGMTHLSSGAICYKHFLSQFIKQHSEVPLSIEWFGTEPFRYLEEEKMWIQSVEDSLLLGSEQT</sequence>
<dbReference type="EMBL" id="JACSQM010000001">
    <property type="protein sequence ID" value="MBD7962754.1"/>
    <property type="molecule type" value="Genomic_DNA"/>
</dbReference>